<gene>
    <name evidence="4" type="ORF">CHIRRI_LOCUS8556</name>
</gene>
<feature type="compositionally biased region" description="Basic and acidic residues" evidence="2">
    <location>
        <begin position="230"/>
        <end position="252"/>
    </location>
</feature>
<protein>
    <submittedName>
        <fullName evidence="4">Uncharacterized protein</fullName>
    </submittedName>
</protein>
<dbReference type="OrthoDB" id="6352731at2759"/>
<feature type="compositionally biased region" description="Basic and acidic residues" evidence="2">
    <location>
        <begin position="191"/>
        <end position="208"/>
    </location>
</feature>
<reference evidence="4" key="2">
    <citation type="submission" date="2022-10" db="EMBL/GenBank/DDBJ databases">
        <authorList>
            <consortium name="ENA_rothamsted_submissions"/>
            <consortium name="culmorum"/>
            <person name="King R."/>
        </authorList>
    </citation>
    <scope>NUCLEOTIDE SEQUENCE</scope>
</reference>
<keyword evidence="3" id="KW-0732">Signal</keyword>
<sequence>MSLKFVIIALLYFTKVSIAAPIDSVENEQIETIDADENTQLLDYYQSRGEEAFEFKYELSDGQMREEKIHYDDLDTGIAVKGSYKIELEGGEMQTIYYISDARGHRISVNVPFNENELKIRPAPTRKPQNHAENKRRFQLAVDESKSYEENRIEENQRQARIQASRKIDIPKVEVKSKAEDVAKPVAEVVEEVKTDNLKVEDEIKTENDTPASDDIQTEDDEKPEEQVDESEKPEHDDHPKESAKDDDYDEK</sequence>
<organism evidence="4 5">
    <name type="scientific">Chironomus riparius</name>
    <dbReference type="NCBI Taxonomy" id="315576"/>
    <lineage>
        <taxon>Eukaryota</taxon>
        <taxon>Metazoa</taxon>
        <taxon>Ecdysozoa</taxon>
        <taxon>Arthropoda</taxon>
        <taxon>Hexapoda</taxon>
        <taxon>Insecta</taxon>
        <taxon>Pterygota</taxon>
        <taxon>Neoptera</taxon>
        <taxon>Endopterygota</taxon>
        <taxon>Diptera</taxon>
        <taxon>Nematocera</taxon>
        <taxon>Chironomoidea</taxon>
        <taxon>Chironomidae</taxon>
        <taxon>Chironominae</taxon>
        <taxon>Chironomus</taxon>
    </lineage>
</organism>
<evidence type="ECO:0000256" key="3">
    <source>
        <dbReference type="SAM" id="SignalP"/>
    </source>
</evidence>
<dbReference type="PROSITE" id="PS51155">
    <property type="entry name" value="CHIT_BIND_RR_2"/>
    <property type="match status" value="1"/>
</dbReference>
<dbReference type="Pfam" id="PF00379">
    <property type="entry name" value="Chitin_bind_4"/>
    <property type="match status" value="1"/>
</dbReference>
<dbReference type="EMBL" id="OU895878">
    <property type="protein sequence ID" value="CAG9805687.1"/>
    <property type="molecule type" value="Genomic_DNA"/>
</dbReference>
<name>A0A9N9RYD4_9DIPT</name>
<keyword evidence="5" id="KW-1185">Reference proteome</keyword>
<evidence type="ECO:0000313" key="5">
    <source>
        <dbReference type="Proteomes" id="UP001153620"/>
    </source>
</evidence>
<dbReference type="Proteomes" id="UP001153620">
    <property type="component" value="Chromosome 2"/>
</dbReference>
<feature type="signal peptide" evidence="3">
    <location>
        <begin position="1"/>
        <end position="19"/>
    </location>
</feature>
<feature type="region of interest" description="Disordered" evidence="2">
    <location>
        <begin position="176"/>
        <end position="252"/>
    </location>
</feature>
<feature type="compositionally biased region" description="Acidic residues" evidence="2">
    <location>
        <begin position="216"/>
        <end position="229"/>
    </location>
</feature>
<proteinExistence type="predicted"/>
<keyword evidence="1" id="KW-0193">Cuticle</keyword>
<dbReference type="GO" id="GO:0042302">
    <property type="term" value="F:structural constituent of cuticle"/>
    <property type="evidence" value="ECO:0007669"/>
    <property type="project" value="UniProtKB-UniRule"/>
</dbReference>
<reference evidence="4" key="1">
    <citation type="submission" date="2022-01" db="EMBL/GenBank/DDBJ databases">
        <authorList>
            <person name="King R."/>
        </authorList>
    </citation>
    <scope>NUCLEOTIDE SEQUENCE</scope>
</reference>
<feature type="chain" id="PRO_5040163617" evidence="3">
    <location>
        <begin position="20"/>
        <end position="252"/>
    </location>
</feature>
<dbReference type="AlphaFoldDB" id="A0A9N9RYD4"/>
<accession>A0A9N9RYD4</accession>
<evidence type="ECO:0000313" key="4">
    <source>
        <dbReference type="EMBL" id="CAG9805687.1"/>
    </source>
</evidence>
<evidence type="ECO:0000256" key="2">
    <source>
        <dbReference type="SAM" id="MobiDB-lite"/>
    </source>
</evidence>
<dbReference type="InterPro" id="IPR000618">
    <property type="entry name" value="Insect_cuticle"/>
</dbReference>
<evidence type="ECO:0000256" key="1">
    <source>
        <dbReference type="PROSITE-ProRule" id="PRU00497"/>
    </source>
</evidence>